<name>A0A7R9WVF5_9STRA</name>
<reference evidence="1" key="1">
    <citation type="submission" date="2021-01" db="EMBL/GenBank/DDBJ databases">
        <authorList>
            <person name="Corre E."/>
            <person name="Pelletier E."/>
            <person name="Niang G."/>
            <person name="Scheremetjew M."/>
            <person name="Finn R."/>
            <person name="Kale V."/>
            <person name="Holt S."/>
            <person name="Cochrane G."/>
            <person name="Meng A."/>
            <person name="Brown T."/>
            <person name="Cohen L."/>
        </authorList>
    </citation>
    <scope>NUCLEOTIDE SEQUENCE</scope>
    <source>
        <strain evidence="1">CCMP3328</strain>
    </source>
</reference>
<dbReference type="AlphaFoldDB" id="A0A7R9WVF5"/>
<gene>
    <name evidence="1" type="ORF">CAUS1442_LOCUS8885</name>
</gene>
<protein>
    <submittedName>
        <fullName evidence="1">Uncharacterized protein</fullName>
    </submittedName>
</protein>
<organism evidence="1">
    <name type="scientific">Craspedostauros australis</name>
    <dbReference type="NCBI Taxonomy" id="1486917"/>
    <lineage>
        <taxon>Eukaryota</taxon>
        <taxon>Sar</taxon>
        <taxon>Stramenopiles</taxon>
        <taxon>Ochrophyta</taxon>
        <taxon>Bacillariophyta</taxon>
        <taxon>Bacillariophyceae</taxon>
        <taxon>Bacillariophycidae</taxon>
        <taxon>Naviculales</taxon>
        <taxon>Naviculaceae</taxon>
        <taxon>Craspedostauros</taxon>
    </lineage>
</organism>
<proteinExistence type="predicted"/>
<evidence type="ECO:0000313" key="1">
    <source>
        <dbReference type="EMBL" id="CAD8336757.1"/>
    </source>
</evidence>
<accession>A0A7R9WVF5</accession>
<sequence length="135" mass="14888">MSGYNKTRTSTHADNTQRHLDVGHATGTFYAEQASNHACEGGTRSQLVRTVASALEQHHSMQSLSPSTTMTTICNRQNQSNVGCTSTQLNSTCHQEVSATNSHEPNNASNCRDVLLRNRTSNKKCIRITILREQN</sequence>
<dbReference type="EMBL" id="HBEF01014182">
    <property type="protein sequence ID" value="CAD8336757.1"/>
    <property type="molecule type" value="Transcribed_RNA"/>
</dbReference>